<keyword evidence="2 6" id="KW-0238">DNA-binding</keyword>
<evidence type="ECO:0000313" key="6">
    <source>
        <dbReference type="EMBL" id="OAP39241.1"/>
    </source>
</evidence>
<evidence type="ECO:0000256" key="4">
    <source>
        <dbReference type="SAM" id="MobiDB-lite"/>
    </source>
</evidence>
<name>A0A178XVI3_SINSA</name>
<accession>A0A178XVI3</accession>
<dbReference type="InterPro" id="IPR039418">
    <property type="entry name" value="LexA-like"/>
</dbReference>
<dbReference type="PANTHER" id="PTHR40661:SF3">
    <property type="entry name" value="FELS-1 PROPHAGE TRANSCRIPTIONAL REGULATOR"/>
    <property type="match status" value="1"/>
</dbReference>
<keyword evidence="1" id="KW-0805">Transcription regulation</keyword>
<evidence type="ECO:0000256" key="2">
    <source>
        <dbReference type="ARBA" id="ARBA00023125"/>
    </source>
</evidence>
<dbReference type="Gene3D" id="2.10.109.10">
    <property type="entry name" value="Umud Fragment, subunit A"/>
    <property type="match status" value="1"/>
</dbReference>
<dbReference type="RefSeq" id="WP_066878042.1">
    <property type="nucleotide sequence ID" value="NZ_LNQB01000092.1"/>
</dbReference>
<keyword evidence="3" id="KW-0804">Transcription</keyword>
<protein>
    <submittedName>
        <fullName evidence="6">DNA-binding protein</fullName>
    </submittedName>
</protein>
<dbReference type="GO" id="GO:0003677">
    <property type="term" value="F:DNA binding"/>
    <property type="evidence" value="ECO:0007669"/>
    <property type="project" value="UniProtKB-KW"/>
</dbReference>
<proteinExistence type="predicted"/>
<evidence type="ECO:0000256" key="1">
    <source>
        <dbReference type="ARBA" id="ARBA00023015"/>
    </source>
</evidence>
<dbReference type="InterPro" id="IPR015927">
    <property type="entry name" value="Peptidase_S24_S26A/B/C"/>
</dbReference>
<evidence type="ECO:0000313" key="7">
    <source>
        <dbReference type="Proteomes" id="UP000078507"/>
    </source>
</evidence>
<dbReference type="EMBL" id="LNQB01000092">
    <property type="protein sequence ID" value="OAP39241.1"/>
    <property type="molecule type" value="Genomic_DNA"/>
</dbReference>
<dbReference type="PANTHER" id="PTHR40661">
    <property type="match status" value="1"/>
</dbReference>
<reference evidence="6 7" key="1">
    <citation type="submission" date="2015-11" db="EMBL/GenBank/DDBJ databases">
        <title>Ensifer anhuiense sp. nov., an effective nitrogen fixation bacterium with Glycine soja.</title>
        <authorList>
            <person name="Yan H."/>
            <person name="Chen W."/>
        </authorList>
    </citation>
    <scope>NUCLEOTIDE SEQUENCE [LARGE SCALE GENOMIC DNA]</scope>
    <source>
        <strain evidence="6 7">LMG 7837</strain>
    </source>
</reference>
<dbReference type="CDD" id="cd06529">
    <property type="entry name" value="S24_LexA-like"/>
    <property type="match status" value="1"/>
</dbReference>
<evidence type="ECO:0000256" key="3">
    <source>
        <dbReference type="ARBA" id="ARBA00023163"/>
    </source>
</evidence>
<dbReference type="AlphaFoldDB" id="A0A178XVI3"/>
<sequence>MLSHDSIWRAIDALAERHRLSPSGLARRAGLDPTSFNKSKRQSADGRDRWPSTESISKILDATGDTMDQFLALMRPGGVNGAPAEAGQPAPGIPLIGFAQAGAGGFFDDGGFPVGQGWDEIEFPVAERRQAGLYALEVQGDSMLPLYRDGDILIVDPGAQVRRGDRVVVRTRKGEVMAKVLARQTPRGIDLLSLNPDHPNRNFEMTDVEWIARIIWASQ</sequence>
<dbReference type="SUPFAM" id="SSF51306">
    <property type="entry name" value="LexA/Signal peptidase"/>
    <property type="match status" value="1"/>
</dbReference>
<feature type="compositionally biased region" description="Basic and acidic residues" evidence="4">
    <location>
        <begin position="42"/>
        <end position="51"/>
    </location>
</feature>
<feature type="domain" description="Peptidase S24/S26A/S26B/S26C" evidence="5">
    <location>
        <begin position="94"/>
        <end position="215"/>
    </location>
</feature>
<keyword evidence="7" id="KW-1185">Reference proteome</keyword>
<dbReference type="OrthoDB" id="9792157at2"/>
<comment type="caution">
    <text evidence="6">The sequence shown here is derived from an EMBL/GenBank/DDBJ whole genome shotgun (WGS) entry which is preliminary data.</text>
</comment>
<dbReference type="STRING" id="36856.ATB98_02795"/>
<organism evidence="6 7">
    <name type="scientific">Sinorhizobium saheli</name>
    <dbReference type="NCBI Taxonomy" id="36856"/>
    <lineage>
        <taxon>Bacteria</taxon>
        <taxon>Pseudomonadati</taxon>
        <taxon>Pseudomonadota</taxon>
        <taxon>Alphaproteobacteria</taxon>
        <taxon>Hyphomicrobiales</taxon>
        <taxon>Rhizobiaceae</taxon>
        <taxon>Sinorhizobium/Ensifer group</taxon>
        <taxon>Sinorhizobium</taxon>
    </lineage>
</organism>
<dbReference type="Pfam" id="PF00717">
    <property type="entry name" value="Peptidase_S24"/>
    <property type="match status" value="1"/>
</dbReference>
<feature type="region of interest" description="Disordered" evidence="4">
    <location>
        <begin position="25"/>
        <end position="54"/>
    </location>
</feature>
<evidence type="ECO:0000259" key="5">
    <source>
        <dbReference type="Pfam" id="PF00717"/>
    </source>
</evidence>
<dbReference type="InterPro" id="IPR036286">
    <property type="entry name" value="LexA/Signal_pep-like_sf"/>
</dbReference>
<dbReference type="Proteomes" id="UP000078507">
    <property type="component" value="Unassembled WGS sequence"/>
</dbReference>
<gene>
    <name evidence="6" type="ORF">ATB98_02795</name>
</gene>